<proteinExistence type="predicted"/>
<organism evidence="3 4">
    <name type="scientific">Microvirga aerilata</name>
    <dbReference type="NCBI Taxonomy" id="670292"/>
    <lineage>
        <taxon>Bacteria</taxon>
        <taxon>Pseudomonadati</taxon>
        <taxon>Pseudomonadota</taxon>
        <taxon>Alphaproteobacteria</taxon>
        <taxon>Hyphomicrobiales</taxon>
        <taxon>Methylobacteriaceae</taxon>
        <taxon>Microvirga</taxon>
    </lineage>
</organism>
<dbReference type="EMBL" id="JAEQMY010000308">
    <property type="protein sequence ID" value="MBL0408582.1"/>
    <property type="molecule type" value="Genomic_DNA"/>
</dbReference>
<sequence length="140" mass="15786">MPQPYSADLRERILAAYEHGEGSQVAIAHRFRVCPATVCNWIRQARQDGRRRPKPHRGGPAGRLGPPELSLLQALVAKTNDARLDEYAERLFALTGKRVSRSVMCRTLQRLKLRPKQRPFGRPSRSGPTLLPSVRLIASR</sequence>
<keyword evidence="4" id="KW-1185">Reference proteome</keyword>
<evidence type="ECO:0000256" key="1">
    <source>
        <dbReference type="SAM" id="MobiDB-lite"/>
    </source>
</evidence>
<protein>
    <submittedName>
        <fullName evidence="3">Transposase</fullName>
    </submittedName>
</protein>
<dbReference type="InterPro" id="IPR009057">
    <property type="entry name" value="Homeodomain-like_sf"/>
</dbReference>
<reference evidence="3" key="1">
    <citation type="submission" date="2021-01" db="EMBL/GenBank/DDBJ databases">
        <title>Microvirga sp.</title>
        <authorList>
            <person name="Kim M.K."/>
        </authorList>
    </citation>
    <scope>NUCLEOTIDE SEQUENCE</scope>
    <source>
        <strain evidence="3">5420S-16</strain>
    </source>
</reference>
<name>A0A936ZJX3_9HYPH</name>
<dbReference type="AlphaFoldDB" id="A0A936ZJX3"/>
<feature type="domain" description="Insertion element IS150 protein InsJ-like helix-turn-helix" evidence="2">
    <location>
        <begin position="10"/>
        <end position="60"/>
    </location>
</feature>
<dbReference type="RefSeq" id="WP_202066572.1">
    <property type="nucleotide sequence ID" value="NZ_JAEQMY010000308.1"/>
</dbReference>
<evidence type="ECO:0000259" key="2">
    <source>
        <dbReference type="Pfam" id="PF13518"/>
    </source>
</evidence>
<evidence type="ECO:0000313" key="3">
    <source>
        <dbReference type="EMBL" id="MBL0408582.1"/>
    </source>
</evidence>
<accession>A0A936ZJX3</accession>
<comment type="caution">
    <text evidence="3">The sequence shown here is derived from an EMBL/GenBank/DDBJ whole genome shotgun (WGS) entry which is preliminary data.</text>
</comment>
<dbReference type="SUPFAM" id="SSF46689">
    <property type="entry name" value="Homeodomain-like"/>
    <property type="match status" value="1"/>
</dbReference>
<dbReference type="InterPro" id="IPR036388">
    <property type="entry name" value="WH-like_DNA-bd_sf"/>
</dbReference>
<dbReference type="Gene3D" id="1.10.10.10">
    <property type="entry name" value="Winged helix-like DNA-binding domain superfamily/Winged helix DNA-binding domain"/>
    <property type="match status" value="1"/>
</dbReference>
<evidence type="ECO:0000313" key="4">
    <source>
        <dbReference type="Proteomes" id="UP000605848"/>
    </source>
</evidence>
<dbReference type="Proteomes" id="UP000605848">
    <property type="component" value="Unassembled WGS sequence"/>
</dbReference>
<dbReference type="InterPro" id="IPR055247">
    <property type="entry name" value="InsJ-like_HTH"/>
</dbReference>
<feature type="region of interest" description="Disordered" evidence="1">
    <location>
        <begin position="44"/>
        <end position="67"/>
    </location>
</feature>
<dbReference type="Pfam" id="PF13518">
    <property type="entry name" value="HTH_28"/>
    <property type="match status" value="1"/>
</dbReference>
<gene>
    <name evidence="3" type="ORF">JKG68_32515</name>
</gene>